<dbReference type="HOGENOM" id="CLU_540270_0_0_1"/>
<feature type="coiled-coil region" evidence="1">
    <location>
        <begin position="105"/>
        <end position="160"/>
    </location>
</feature>
<protein>
    <submittedName>
        <fullName evidence="3">Uncharacterized protein</fullName>
    </submittedName>
</protein>
<gene>
    <name evidence="3" type="ORF">TTHERM_00260720</name>
</gene>
<proteinExistence type="predicted"/>
<keyword evidence="1" id="KW-0175">Coiled coil</keyword>
<evidence type="ECO:0000256" key="1">
    <source>
        <dbReference type="SAM" id="Coils"/>
    </source>
</evidence>
<feature type="compositionally biased region" description="Low complexity" evidence="2">
    <location>
        <begin position="313"/>
        <end position="332"/>
    </location>
</feature>
<feature type="compositionally biased region" description="Low complexity" evidence="2">
    <location>
        <begin position="476"/>
        <end position="486"/>
    </location>
</feature>
<dbReference type="EMBL" id="GG662830">
    <property type="protein sequence ID" value="EAR88774.2"/>
    <property type="molecule type" value="Genomic_DNA"/>
</dbReference>
<name>Q22UB3_TETTS</name>
<organism evidence="3 4">
    <name type="scientific">Tetrahymena thermophila (strain SB210)</name>
    <dbReference type="NCBI Taxonomy" id="312017"/>
    <lineage>
        <taxon>Eukaryota</taxon>
        <taxon>Sar</taxon>
        <taxon>Alveolata</taxon>
        <taxon>Ciliophora</taxon>
        <taxon>Intramacronucleata</taxon>
        <taxon>Oligohymenophorea</taxon>
        <taxon>Hymenostomatida</taxon>
        <taxon>Tetrahymenina</taxon>
        <taxon>Tetrahymenidae</taxon>
        <taxon>Tetrahymena</taxon>
    </lineage>
</organism>
<dbReference type="SUPFAM" id="SSF103657">
    <property type="entry name" value="BAR/IMD domain-like"/>
    <property type="match status" value="1"/>
</dbReference>
<keyword evidence="4" id="KW-1185">Reference proteome</keyword>
<dbReference type="AlphaFoldDB" id="Q22UB3"/>
<dbReference type="RefSeq" id="XP_001009019.2">
    <property type="nucleotide sequence ID" value="XM_001009019.2"/>
</dbReference>
<dbReference type="Gene3D" id="1.20.1270.60">
    <property type="entry name" value="Arfaptin homology (AH) domain/BAR domain"/>
    <property type="match status" value="1"/>
</dbReference>
<feature type="region of interest" description="Disordered" evidence="2">
    <location>
        <begin position="311"/>
        <end position="351"/>
    </location>
</feature>
<dbReference type="InParanoid" id="Q22UB3"/>
<dbReference type="GeneID" id="7846122"/>
<evidence type="ECO:0000313" key="4">
    <source>
        <dbReference type="Proteomes" id="UP000009168"/>
    </source>
</evidence>
<accession>Q22UB3</accession>
<evidence type="ECO:0000256" key="2">
    <source>
        <dbReference type="SAM" id="MobiDB-lite"/>
    </source>
</evidence>
<dbReference type="Proteomes" id="UP000009168">
    <property type="component" value="Unassembled WGS sequence"/>
</dbReference>
<evidence type="ECO:0000313" key="3">
    <source>
        <dbReference type="EMBL" id="EAR88774.2"/>
    </source>
</evidence>
<sequence>MSNLQHKSFNYDEGMKELTNINEVIQKIQKGITQVTSAFEQFGAYNLILSNELPKLYDKSSVFKSVITQFSDIFARLNVILNHSSDKIKSCKIYFTDWQQHFDKAKKIKSNHDQAKKKYDHYEQKVEKLRKKQKELIQKNKETLKDKQKLERNEVKLQNSQQQYKISSDESLRQIQDVYISRYDNLHSFVAGYMASIKEMSAKLDDKLSEIHNPKNSFDKCRQEVLKQKQDERIKKAIDQDMVLIQKAEEREKAKYQPPPIPDVSVRRKSLHLEMNQDEQRQAEQNQNFYNQTPNVQNNDQEEPIYGMEYVSNNNYNNNTTTTNEYTPSYNNQASYNYGHQDSNQESHNTNLQNYSSNLVHQSSYGSPIQQNQNSNYYSNMQSKRFSESNTYSQQQYNYGDPQLQFKAKSATQYSQSQNYQNYGDSYNKSYGQDYRFRNESQTNTTGLQNLNIQHSVSVGAQSPYNHFQANQQNHHYQGGHQYQNQKSSDPFDLLDD</sequence>
<reference evidence="4" key="1">
    <citation type="journal article" date="2006" name="PLoS Biol.">
        <title>Macronuclear genome sequence of the ciliate Tetrahymena thermophila, a model eukaryote.</title>
        <authorList>
            <person name="Eisen J.A."/>
            <person name="Coyne R.S."/>
            <person name="Wu M."/>
            <person name="Wu D."/>
            <person name="Thiagarajan M."/>
            <person name="Wortman J.R."/>
            <person name="Badger J.H."/>
            <person name="Ren Q."/>
            <person name="Amedeo P."/>
            <person name="Jones K.M."/>
            <person name="Tallon L.J."/>
            <person name="Delcher A.L."/>
            <person name="Salzberg S.L."/>
            <person name="Silva J.C."/>
            <person name="Haas B.J."/>
            <person name="Majoros W.H."/>
            <person name="Farzad M."/>
            <person name="Carlton J.M."/>
            <person name="Smith R.K. Jr."/>
            <person name="Garg J."/>
            <person name="Pearlman R.E."/>
            <person name="Karrer K.M."/>
            <person name="Sun L."/>
            <person name="Manning G."/>
            <person name="Elde N.C."/>
            <person name="Turkewitz A.P."/>
            <person name="Asai D.J."/>
            <person name="Wilkes D.E."/>
            <person name="Wang Y."/>
            <person name="Cai H."/>
            <person name="Collins K."/>
            <person name="Stewart B.A."/>
            <person name="Lee S.R."/>
            <person name="Wilamowska K."/>
            <person name="Weinberg Z."/>
            <person name="Ruzzo W.L."/>
            <person name="Wloga D."/>
            <person name="Gaertig J."/>
            <person name="Frankel J."/>
            <person name="Tsao C.-C."/>
            <person name="Gorovsky M.A."/>
            <person name="Keeling P.J."/>
            <person name="Waller R.F."/>
            <person name="Patron N.J."/>
            <person name="Cherry J.M."/>
            <person name="Stover N.A."/>
            <person name="Krieger C.J."/>
            <person name="del Toro C."/>
            <person name="Ryder H.F."/>
            <person name="Williamson S.C."/>
            <person name="Barbeau R.A."/>
            <person name="Hamilton E.P."/>
            <person name="Orias E."/>
        </authorList>
    </citation>
    <scope>NUCLEOTIDE SEQUENCE [LARGE SCALE GENOMIC DNA]</scope>
    <source>
        <strain evidence="4">SB210</strain>
    </source>
</reference>
<dbReference type="InterPro" id="IPR027267">
    <property type="entry name" value="AH/BAR_dom_sf"/>
</dbReference>
<feature type="compositionally biased region" description="Polar residues" evidence="2">
    <location>
        <begin position="333"/>
        <end position="351"/>
    </location>
</feature>
<dbReference type="KEGG" id="tet:TTHERM_00260720"/>
<feature type="region of interest" description="Disordered" evidence="2">
    <location>
        <begin position="476"/>
        <end position="497"/>
    </location>
</feature>